<dbReference type="OrthoDB" id="7185860at2"/>
<dbReference type="RefSeq" id="WP_157176818.1">
    <property type="nucleotide sequence ID" value="NZ_BMJP01000002.1"/>
</dbReference>
<evidence type="ECO:0000256" key="2">
    <source>
        <dbReference type="ARBA" id="ARBA00023125"/>
    </source>
</evidence>
<keyword evidence="3" id="KW-0804">Transcription</keyword>
<dbReference type="GO" id="GO:0003700">
    <property type="term" value="F:DNA-binding transcription factor activity"/>
    <property type="evidence" value="ECO:0007669"/>
    <property type="project" value="TreeGrafter"/>
</dbReference>
<dbReference type="Pfam" id="PF13377">
    <property type="entry name" value="Peripla_BP_3"/>
    <property type="match status" value="1"/>
</dbReference>
<dbReference type="InterPro" id="IPR010982">
    <property type="entry name" value="Lambda_DNA-bd_dom_sf"/>
</dbReference>
<dbReference type="PROSITE" id="PS50932">
    <property type="entry name" value="HTH_LACI_2"/>
    <property type="match status" value="1"/>
</dbReference>
<keyword evidence="6" id="KW-1185">Reference proteome</keyword>
<evidence type="ECO:0000259" key="4">
    <source>
        <dbReference type="PROSITE" id="PS50932"/>
    </source>
</evidence>
<dbReference type="SMART" id="SM00354">
    <property type="entry name" value="HTH_LACI"/>
    <property type="match status" value="1"/>
</dbReference>
<sequence>MRITIRDVSEAAGVSFKTVSRVLNKERHVRPATRERVEAAMKALNFRPSYAARALAGARSFQIALIYDNPSPYYVHTIQMGVRARCLKDRIRMIVQPCDLTSPALAAEIGGLIDETHVDGVILAPPLGDIAAVTDELDRRGVAYVRIAPGDPTAAEERVTMDDAAAAALMMRHLIGFGHVRIGFINGPLDHVSAQRRLEGYRSALAEAAIAVDDALVVAGGFDFETGEAAAGALLDGATPPTAIFAGNDDMAAGALAAAHARGIAVPDALSIAGFDDIDLARAVWPPLTTIRQPIHALAYAAADLLLDTDEGDAAGAVPDYELVVRGSTGVCRMG</sequence>
<feature type="domain" description="HTH lacI-type" evidence="4">
    <location>
        <begin position="3"/>
        <end position="57"/>
    </location>
</feature>
<dbReference type="SUPFAM" id="SSF53822">
    <property type="entry name" value="Periplasmic binding protein-like I"/>
    <property type="match status" value="1"/>
</dbReference>
<dbReference type="PRINTS" id="PR00036">
    <property type="entry name" value="HTHLACI"/>
</dbReference>
<dbReference type="PANTHER" id="PTHR30146">
    <property type="entry name" value="LACI-RELATED TRANSCRIPTIONAL REPRESSOR"/>
    <property type="match status" value="1"/>
</dbReference>
<accession>A0A7W9F332</accession>
<dbReference type="InterPro" id="IPR028082">
    <property type="entry name" value="Peripla_BP_I"/>
</dbReference>
<reference evidence="5 6" key="1">
    <citation type="submission" date="2020-08" db="EMBL/GenBank/DDBJ databases">
        <title>Genomic Encyclopedia of Type Strains, Phase IV (KMG-IV): sequencing the most valuable type-strain genomes for metagenomic binning, comparative biology and taxonomic classification.</title>
        <authorList>
            <person name="Goeker M."/>
        </authorList>
    </citation>
    <scope>NUCLEOTIDE SEQUENCE [LARGE SCALE GENOMIC DNA]</scope>
    <source>
        <strain evidence="5 6">DSM 103336</strain>
    </source>
</reference>
<dbReference type="Proteomes" id="UP000546701">
    <property type="component" value="Unassembled WGS sequence"/>
</dbReference>
<dbReference type="SUPFAM" id="SSF47413">
    <property type="entry name" value="lambda repressor-like DNA-binding domains"/>
    <property type="match status" value="1"/>
</dbReference>
<evidence type="ECO:0000313" key="6">
    <source>
        <dbReference type="Proteomes" id="UP000546701"/>
    </source>
</evidence>
<organism evidence="5 6">
    <name type="scientific">Sphingomonas prati</name>
    <dbReference type="NCBI Taxonomy" id="1843237"/>
    <lineage>
        <taxon>Bacteria</taxon>
        <taxon>Pseudomonadati</taxon>
        <taxon>Pseudomonadota</taxon>
        <taxon>Alphaproteobacteria</taxon>
        <taxon>Sphingomonadales</taxon>
        <taxon>Sphingomonadaceae</taxon>
        <taxon>Sphingomonas</taxon>
    </lineage>
</organism>
<evidence type="ECO:0000256" key="3">
    <source>
        <dbReference type="ARBA" id="ARBA00023163"/>
    </source>
</evidence>
<gene>
    <name evidence="5" type="ORF">FHS99_001558</name>
</gene>
<keyword evidence="2" id="KW-0238">DNA-binding</keyword>
<dbReference type="InterPro" id="IPR000843">
    <property type="entry name" value="HTH_LacI"/>
</dbReference>
<dbReference type="GO" id="GO:0000976">
    <property type="term" value="F:transcription cis-regulatory region binding"/>
    <property type="evidence" value="ECO:0007669"/>
    <property type="project" value="TreeGrafter"/>
</dbReference>
<comment type="caution">
    <text evidence="5">The sequence shown here is derived from an EMBL/GenBank/DDBJ whole genome shotgun (WGS) entry which is preliminary data.</text>
</comment>
<evidence type="ECO:0000256" key="1">
    <source>
        <dbReference type="ARBA" id="ARBA00023015"/>
    </source>
</evidence>
<dbReference type="CDD" id="cd01392">
    <property type="entry name" value="HTH_LacI"/>
    <property type="match status" value="1"/>
</dbReference>
<dbReference type="AlphaFoldDB" id="A0A7W9F332"/>
<name>A0A7W9F332_9SPHN</name>
<proteinExistence type="predicted"/>
<keyword evidence="1" id="KW-0805">Transcription regulation</keyword>
<evidence type="ECO:0000313" key="5">
    <source>
        <dbReference type="EMBL" id="MBB5729080.1"/>
    </source>
</evidence>
<dbReference type="InterPro" id="IPR046335">
    <property type="entry name" value="LacI/GalR-like_sensor"/>
</dbReference>
<dbReference type="Gene3D" id="3.40.50.2300">
    <property type="match status" value="2"/>
</dbReference>
<dbReference type="Pfam" id="PF00356">
    <property type="entry name" value="LacI"/>
    <property type="match status" value="1"/>
</dbReference>
<dbReference type="Gene3D" id="1.10.260.40">
    <property type="entry name" value="lambda repressor-like DNA-binding domains"/>
    <property type="match status" value="1"/>
</dbReference>
<dbReference type="PANTHER" id="PTHR30146:SF153">
    <property type="entry name" value="LACTOSE OPERON REPRESSOR"/>
    <property type="match status" value="1"/>
</dbReference>
<protein>
    <submittedName>
        <fullName evidence="5">LacI family transcriptional regulator</fullName>
    </submittedName>
</protein>
<dbReference type="EMBL" id="JACIJR010000003">
    <property type="protein sequence ID" value="MBB5729080.1"/>
    <property type="molecule type" value="Genomic_DNA"/>
</dbReference>